<reference evidence="2" key="1">
    <citation type="submission" date="2021-07" db="EMBL/GenBank/DDBJ databases">
        <authorList>
            <person name="Branca A.L. A."/>
        </authorList>
    </citation>
    <scope>NUCLEOTIDE SEQUENCE</scope>
</reference>
<gene>
    <name evidence="2" type="ORF">POLS_LOCUS5629</name>
</gene>
<dbReference type="OrthoDB" id="5273847at2759"/>
<name>A0A9W4MWR9_PENOL</name>
<comment type="caution">
    <text evidence="2">The sequence shown here is derived from an EMBL/GenBank/DDBJ whole genome shotgun (WGS) entry which is preliminary data.</text>
</comment>
<protein>
    <recommendedName>
        <fullName evidence="1">F-box domain-containing protein</fullName>
    </recommendedName>
</protein>
<sequence length="428" mass="49213">MSGLKPCGAHIFHASCWTILSRQLEENIDLDKLFDICNDVAPSGRNASYEDMSISRLMLMTFITDLPTEMAESRHIYPLEQPDIRNLQGIRDRSNFQLTEIQLGASQDNLISEDDCFRSLPPELRSMIVNKLTTLEFFNLREVSRSMGEDFEDQLFWKTRFLPCGERGFLNSLLTEPQYEPKEGSQASKPTDWRLIYRSSAKLGVRDAHIWELRRRWHNNRWLSERYSMTKASDEEIRSHGSLFCERKWKTLSLTPRCDRVRSQVQAPGRGVCGKCAMTHIPSVQAVPLDTSVSSLVVYVLRESYYTNVTGIGLLEKGRGEPSLILGYRIPDQYVLIDIDGKELRGFNIFAGRHAIYAIQAVFRFGCSKWAGNQNGSRKCQQIRAKNPLYDKYRDTPRFVRLTTKNRIQALSAKLDYCKLIELGISKD</sequence>
<dbReference type="AlphaFoldDB" id="A0A9W4MWR9"/>
<evidence type="ECO:0000259" key="1">
    <source>
        <dbReference type="PROSITE" id="PS50181"/>
    </source>
</evidence>
<evidence type="ECO:0000313" key="2">
    <source>
        <dbReference type="EMBL" id="CAG8135305.1"/>
    </source>
</evidence>
<feature type="domain" description="F-box" evidence="1">
    <location>
        <begin position="114"/>
        <end position="160"/>
    </location>
</feature>
<dbReference type="SUPFAM" id="SSF81383">
    <property type="entry name" value="F-box domain"/>
    <property type="match status" value="1"/>
</dbReference>
<dbReference type="InterPro" id="IPR056021">
    <property type="entry name" value="DUF7600"/>
</dbReference>
<dbReference type="EMBL" id="CAJVOS010000028">
    <property type="protein sequence ID" value="CAG8135305.1"/>
    <property type="molecule type" value="Genomic_DNA"/>
</dbReference>
<dbReference type="Pfam" id="PF24539">
    <property type="entry name" value="DUF7600"/>
    <property type="match status" value="1"/>
</dbReference>
<dbReference type="Proteomes" id="UP001153618">
    <property type="component" value="Unassembled WGS sequence"/>
</dbReference>
<organism evidence="2 3">
    <name type="scientific">Penicillium olsonii</name>
    <dbReference type="NCBI Taxonomy" id="99116"/>
    <lineage>
        <taxon>Eukaryota</taxon>
        <taxon>Fungi</taxon>
        <taxon>Dikarya</taxon>
        <taxon>Ascomycota</taxon>
        <taxon>Pezizomycotina</taxon>
        <taxon>Eurotiomycetes</taxon>
        <taxon>Eurotiomycetidae</taxon>
        <taxon>Eurotiales</taxon>
        <taxon>Aspergillaceae</taxon>
        <taxon>Penicillium</taxon>
    </lineage>
</organism>
<dbReference type="InterPro" id="IPR001810">
    <property type="entry name" value="F-box_dom"/>
</dbReference>
<evidence type="ECO:0000313" key="3">
    <source>
        <dbReference type="Proteomes" id="UP001153618"/>
    </source>
</evidence>
<accession>A0A9W4MWR9</accession>
<dbReference type="InterPro" id="IPR036047">
    <property type="entry name" value="F-box-like_dom_sf"/>
</dbReference>
<proteinExistence type="predicted"/>
<dbReference type="PROSITE" id="PS50181">
    <property type="entry name" value="FBOX"/>
    <property type="match status" value="1"/>
</dbReference>
<keyword evidence="3" id="KW-1185">Reference proteome</keyword>